<dbReference type="RefSeq" id="WP_038558395.1">
    <property type="nucleotide sequence ID" value="NZ_FOHT01000044.1"/>
</dbReference>
<evidence type="ECO:0000313" key="8">
    <source>
        <dbReference type="Proteomes" id="UP000023772"/>
    </source>
</evidence>
<organism evidence="7 9">
    <name type="scientific">Draconibacterium orientale</name>
    <dbReference type="NCBI Taxonomy" id="1168034"/>
    <lineage>
        <taxon>Bacteria</taxon>
        <taxon>Pseudomonadati</taxon>
        <taxon>Bacteroidota</taxon>
        <taxon>Bacteroidia</taxon>
        <taxon>Marinilabiliales</taxon>
        <taxon>Prolixibacteraceae</taxon>
        <taxon>Draconibacterium</taxon>
    </lineage>
</organism>
<evidence type="ECO:0000256" key="3">
    <source>
        <dbReference type="ARBA" id="ARBA00023054"/>
    </source>
</evidence>
<evidence type="ECO:0000256" key="5">
    <source>
        <dbReference type="SAM" id="Coils"/>
    </source>
</evidence>
<dbReference type="KEGG" id="dori:FH5T_11410"/>
<dbReference type="EMBL" id="FOHT01000044">
    <property type="protein sequence ID" value="SEU10001.1"/>
    <property type="molecule type" value="Genomic_DNA"/>
</dbReference>
<dbReference type="EMBL" id="CP007451">
    <property type="protein sequence ID" value="AHW60006.1"/>
    <property type="molecule type" value="Genomic_DNA"/>
</dbReference>
<evidence type="ECO:0000313" key="6">
    <source>
        <dbReference type="EMBL" id="AHW60006.1"/>
    </source>
</evidence>
<gene>
    <name evidence="6" type="ORF">FH5T_11410</name>
    <name evidence="7" type="ORF">SAMN05444285_14413</name>
</gene>
<evidence type="ECO:0000313" key="7">
    <source>
        <dbReference type="EMBL" id="SEU10001.1"/>
    </source>
</evidence>
<dbReference type="PANTHER" id="PTHR30563:SF0">
    <property type="entry name" value="DNA RECOMBINATION PROTEIN RMUC"/>
    <property type="match status" value="1"/>
</dbReference>
<evidence type="ECO:0000256" key="1">
    <source>
        <dbReference type="ARBA" id="ARBA00003416"/>
    </source>
</evidence>
<dbReference type="Proteomes" id="UP000181981">
    <property type="component" value="Unassembled WGS sequence"/>
</dbReference>
<comment type="function">
    <text evidence="1">Involved in DNA recombination.</text>
</comment>
<dbReference type="Proteomes" id="UP000023772">
    <property type="component" value="Chromosome"/>
</dbReference>
<keyword evidence="3 5" id="KW-0175">Coiled coil</keyword>
<proteinExistence type="inferred from homology"/>
<keyword evidence="4" id="KW-0233">DNA recombination</keyword>
<evidence type="ECO:0000256" key="2">
    <source>
        <dbReference type="ARBA" id="ARBA00009840"/>
    </source>
</evidence>
<sequence length="449" mass="51212">MEIIYLVAGVVVGGIVAFMFLKLQAQSGQADAGKLLFEKESEFLAQKAEIEKQGLVWQERYNALKTEADEWKSELHDYREENMVLNVRLENARVQFENQEQKLNEQKEELEKIQKKLTVEFENVANKILEKNSEKFTAANQKNISEVLNPLKEKIQLFEKKVDDTYKQGLKDQTDLKAELKKLYDLNNKISEEANNLTKALKGDVKKQGNWGEVVLERILERSGLNEGEQGYQKQFSDTTEDGKRIQPDIVINLPDNKHIIVDSKVSMIAYERAVNAESDEERVKFVKEHLLSLRTHIKGLSEKHYQTGSMLNSPDFVLLFIPIEASFGVAIQEDQELFTYAWDQKVVIVSPSTLLATLRTISSIWQQENQTRNAIEIAKQGGALYDKFVGFITDMETIGKNLSTTQKTYDLAVNKLHTGAGNLVRRAENIKKLGAKATKELPLKMLEE</sequence>
<reference evidence="7 9" key="2">
    <citation type="submission" date="2016-10" db="EMBL/GenBank/DDBJ databases">
        <authorList>
            <person name="de Groot N.N."/>
        </authorList>
    </citation>
    <scope>NUCLEOTIDE SEQUENCE [LARGE SCALE GENOMIC DNA]</scope>
    <source>
        <strain evidence="7 9">DSM 25947</strain>
    </source>
</reference>
<feature type="coiled-coil region" evidence="5">
    <location>
        <begin position="61"/>
        <end position="127"/>
    </location>
</feature>
<evidence type="ECO:0000313" key="9">
    <source>
        <dbReference type="Proteomes" id="UP000181981"/>
    </source>
</evidence>
<keyword evidence="8" id="KW-1185">Reference proteome</keyword>
<dbReference type="InterPro" id="IPR003798">
    <property type="entry name" value="DNA_recombination_RmuC"/>
</dbReference>
<accession>X5E0B4</accession>
<name>X5E0B4_9BACT</name>
<dbReference type="eggNOG" id="COG1322">
    <property type="taxonomic scope" value="Bacteria"/>
</dbReference>
<comment type="similarity">
    <text evidence="2">Belongs to the RmuC family.</text>
</comment>
<dbReference type="HOGENOM" id="CLU_024057_0_1_10"/>
<dbReference type="Pfam" id="PF02646">
    <property type="entry name" value="RmuC"/>
    <property type="match status" value="1"/>
</dbReference>
<dbReference type="AlphaFoldDB" id="X5E0B4"/>
<dbReference type="OrthoDB" id="370725at2"/>
<dbReference type="GO" id="GO:0006310">
    <property type="term" value="P:DNA recombination"/>
    <property type="evidence" value="ECO:0007669"/>
    <property type="project" value="UniProtKB-KW"/>
</dbReference>
<dbReference type="PANTHER" id="PTHR30563">
    <property type="entry name" value="DNA RECOMBINATION PROTEIN RMUC"/>
    <property type="match status" value="1"/>
</dbReference>
<evidence type="ECO:0000256" key="4">
    <source>
        <dbReference type="ARBA" id="ARBA00023172"/>
    </source>
</evidence>
<reference evidence="6 8" key="1">
    <citation type="submission" date="2014-03" db="EMBL/GenBank/DDBJ databases">
        <title>Complete genome sequence of a deeply braunched marine Bacteroidia bacterium Draconibacterium orientale type strain FH5T.</title>
        <authorList>
            <person name="Li X."/>
            <person name="Wang X."/>
            <person name="Xie Z."/>
            <person name="Du Z."/>
            <person name="Chen G."/>
        </authorList>
    </citation>
    <scope>NUCLEOTIDE SEQUENCE [LARGE SCALE GENOMIC DNA]</scope>
    <source>
        <strain evidence="6 8">FH5</strain>
    </source>
</reference>
<protein>
    <submittedName>
        <fullName evidence="6">DNA polymerase V</fullName>
    </submittedName>
    <submittedName>
        <fullName evidence="7">DNA recombination protein RmuC</fullName>
    </submittedName>
</protein>